<name>A0AA35LRS1_9HYPO</name>
<dbReference type="PANTHER" id="PTHR43433:SF5">
    <property type="entry name" value="AB HYDROLASE-1 DOMAIN-CONTAINING PROTEIN"/>
    <property type="match status" value="1"/>
</dbReference>
<dbReference type="Gene3D" id="3.40.50.1820">
    <property type="entry name" value="alpha/beta hydrolase"/>
    <property type="match status" value="1"/>
</dbReference>
<comment type="caution">
    <text evidence="2">The sequence shown here is derived from an EMBL/GenBank/DDBJ whole genome shotgun (WGS) entry which is preliminary data.</text>
</comment>
<dbReference type="AlphaFoldDB" id="A0AA35LRS1"/>
<evidence type="ECO:0000259" key="1">
    <source>
        <dbReference type="Pfam" id="PF00561"/>
    </source>
</evidence>
<gene>
    <name evidence="2" type="ORF">CCHLO57077_00017022</name>
</gene>
<dbReference type="InterPro" id="IPR029058">
    <property type="entry name" value="AB_hydrolase_fold"/>
</dbReference>
<accession>A0AA35LRS1</accession>
<dbReference type="Proteomes" id="UP001160390">
    <property type="component" value="Unassembled WGS sequence"/>
</dbReference>
<sequence>MRKLQFSKDFSSAECHFITANDIRFAYKSFGLPTGTPLIHLTHFRGTMDHIDPEVADRIAARRPLIIFDNIGVGRISGEIPKSFHEAASAYASFIQALELDLVDIWGYSMGGCVAQMLSLNYPNLVRRLVLCCAPPSIGKGVTPPSVSAFKKIATAHTDQQVLSSFLRYCFTSSAESQEAGRK</sequence>
<dbReference type="PANTHER" id="PTHR43433">
    <property type="entry name" value="HYDROLASE, ALPHA/BETA FOLD FAMILY PROTEIN"/>
    <property type="match status" value="1"/>
</dbReference>
<protein>
    <recommendedName>
        <fullName evidence="1">AB hydrolase-1 domain-containing protein</fullName>
    </recommendedName>
</protein>
<proteinExistence type="predicted"/>
<dbReference type="InterPro" id="IPR000073">
    <property type="entry name" value="AB_hydrolase_1"/>
</dbReference>
<dbReference type="Pfam" id="PF00561">
    <property type="entry name" value="Abhydrolase_1"/>
    <property type="match status" value="1"/>
</dbReference>
<evidence type="ECO:0000313" key="3">
    <source>
        <dbReference type="Proteomes" id="UP001160390"/>
    </source>
</evidence>
<dbReference type="InterPro" id="IPR050471">
    <property type="entry name" value="AB_hydrolase"/>
</dbReference>
<reference evidence="2" key="1">
    <citation type="submission" date="2023-01" db="EMBL/GenBank/DDBJ databases">
        <authorList>
            <person name="Piombo E."/>
        </authorList>
    </citation>
    <scope>NUCLEOTIDE SEQUENCE</scope>
</reference>
<evidence type="ECO:0000313" key="2">
    <source>
        <dbReference type="EMBL" id="CAI6039527.1"/>
    </source>
</evidence>
<dbReference type="EMBL" id="CABFNP030000522">
    <property type="protein sequence ID" value="CAI6039527.1"/>
    <property type="molecule type" value="Genomic_DNA"/>
</dbReference>
<feature type="domain" description="AB hydrolase-1" evidence="1">
    <location>
        <begin position="55"/>
        <end position="176"/>
    </location>
</feature>
<organism evidence="2 3">
    <name type="scientific">Clonostachys chloroleuca</name>
    <dbReference type="NCBI Taxonomy" id="1926264"/>
    <lineage>
        <taxon>Eukaryota</taxon>
        <taxon>Fungi</taxon>
        <taxon>Dikarya</taxon>
        <taxon>Ascomycota</taxon>
        <taxon>Pezizomycotina</taxon>
        <taxon>Sordariomycetes</taxon>
        <taxon>Hypocreomycetidae</taxon>
        <taxon>Hypocreales</taxon>
        <taxon>Bionectriaceae</taxon>
        <taxon>Clonostachys</taxon>
    </lineage>
</organism>
<dbReference type="SUPFAM" id="SSF53474">
    <property type="entry name" value="alpha/beta-Hydrolases"/>
    <property type="match status" value="1"/>
</dbReference>
<keyword evidence="3" id="KW-1185">Reference proteome</keyword>